<dbReference type="Pfam" id="PF00590">
    <property type="entry name" value="TP_methylase"/>
    <property type="match status" value="1"/>
</dbReference>
<keyword evidence="2" id="KW-0169">Cobalamin biosynthesis</keyword>
<dbReference type="GO" id="GO:0009236">
    <property type="term" value="P:cobalamin biosynthetic process"/>
    <property type="evidence" value="ECO:0007669"/>
    <property type="project" value="UniProtKB-UniPathway"/>
</dbReference>
<dbReference type="InterPro" id="IPR050714">
    <property type="entry name" value="Cobalamin_biosynth_MTase"/>
</dbReference>
<dbReference type="Proteomes" id="UP000029995">
    <property type="component" value="Unassembled WGS sequence"/>
</dbReference>
<dbReference type="Gene3D" id="3.30.950.10">
    <property type="entry name" value="Methyltransferase, Cobalt-precorrin-4 Transmethylase, Domain 2"/>
    <property type="match status" value="1"/>
</dbReference>
<evidence type="ECO:0000259" key="6">
    <source>
        <dbReference type="Pfam" id="PF00590"/>
    </source>
</evidence>
<dbReference type="InterPro" id="IPR035996">
    <property type="entry name" value="4pyrrol_Methylase_sf"/>
</dbReference>
<dbReference type="InterPro" id="IPR014777">
    <property type="entry name" value="4pyrrole_Mease_sub1"/>
</dbReference>
<accession>A0A0A0CZE8</accession>
<dbReference type="OrthoDB" id="9787825at2"/>
<dbReference type="SUPFAM" id="SSF53790">
    <property type="entry name" value="Tetrapyrrole methylase"/>
    <property type="match status" value="1"/>
</dbReference>
<organism evidence="7 8">
    <name type="scientific">Inquilinus limosus MP06</name>
    <dbReference type="NCBI Taxonomy" id="1398085"/>
    <lineage>
        <taxon>Bacteria</taxon>
        <taxon>Pseudomonadati</taxon>
        <taxon>Pseudomonadota</taxon>
        <taxon>Alphaproteobacteria</taxon>
        <taxon>Rhodospirillales</taxon>
        <taxon>Rhodospirillaceae</taxon>
        <taxon>Inquilinus</taxon>
    </lineage>
</organism>
<dbReference type="InterPro" id="IPR012818">
    <property type="entry name" value="CbiE"/>
</dbReference>
<comment type="pathway">
    <text evidence="1">Cofactor biosynthesis; adenosylcobalamin biosynthesis.</text>
</comment>
<comment type="caution">
    <text evidence="7">The sequence shown here is derived from an EMBL/GenBank/DDBJ whole genome shotgun (WGS) entry which is preliminary data.</text>
</comment>
<dbReference type="CDD" id="cd02440">
    <property type="entry name" value="AdoMet_MTases"/>
    <property type="match status" value="1"/>
</dbReference>
<evidence type="ECO:0000256" key="1">
    <source>
        <dbReference type="ARBA" id="ARBA00004953"/>
    </source>
</evidence>
<evidence type="ECO:0000256" key="4">
    <source>
        <dbReference type="ARBA" id="ARBA00022679"/>
    </source>
</evidence>
<feature type="domain" description="Tetrapyrrole methylase" evidence="6">
    <location>
        <begin position="5"/>
        <end position="190"/>
    </location>
</feature>
<keyword evidence="3 7" id="KW-0489">Methyltransferase</keyword>
<evidence type="ECO:0000256" key="5">
    <source>
        <dbReference type="ARBA" id="ARBA00022691"/>
    </source>
</evidence>
<evidence type="ECO:0000313" key="8">
    <source>
        <dbReference type="Proteomes" id="UP000029995"/>
    </source>
</evidence>
<dbReference type="InterPro" id="IPR014776">
    <property type="entry name" value="4pyrrole_Mease_sub2"/>
</dbReference>
<dbReference type="Gene3D" id="3.40.50.150">
    <property type="entry name" value="Vaccinia Virus protein VP39"/>
    <property type="match status" value="1"/>
</dbReference>
<keyword evidence="4 7" id="KW-0808">Transferase</keyword>
<reference evidence="7 8" key="1">
    <citation type="submission" date="2014-01" db="EMBL/GenBank/DDBJ databases">
        <title>Genome sequence determination for a cystic fibrosis isolate, Inquilinus limosus.</title>
        <authorList>
            <person name="Pino M."/>
            <person name="Di Conza J."/>
            <person name="Gutkind G."/>
        </authorList>
    </citation>
    <scope>NUCLEOTIDE SEQUENCE [LARGE SCALE GENOMIC DNA]</scope>
    <source>
        <strain evidence="7 8">MP06</strain>
    </source>
</reference>
<dbReference type="PANTHER" id="PTHR43182:SF1">
    <property type="entry name" value="COBALT-PRECORRIN-7 C(5)-METHYLTRANSFERASE"/>
    <property type="match status" value="1"/>
</dbReference>
<dbReference type="NCBIfam" id="TIGR02469">
    <property type="entry name" value="CbiT"/>
    <property type="match status" value="1"/>
</dbReference>
<dbReference type="UniPathway" id="UPA00148"/>
<evidence type="ECO:0000313" key="7">
    <source>
        <dbReference type="EMBL" id="KGM31831.1"/>
    </source>
</evidence>
<dbReference type="InterPro" id="IPR006365">
    <property type="entry name" value="Cbl_synth_CobL"/>
</dbReference>
<dbReference type="InterPro" id="IPR000878">
    <property type="entry name" value="4pyrrol_Mease"/>
</dbReference>
<evidence type="ECO:0000256" key="3">
    <source>
        <dbReference type="ARBA" id="ARBA00022603"/>
    </source>
</evidence>
<dbReference type="AlphaFoldDB" id="A0A0A0CZE8"/>
<name>A0A0A0CZE8_9PROT</name>
<dbReference type="PIRSF" id="PIRSF036428">
    <property type="entry name" value="CobL"/>
    <property type="match status" value="1"/>
</dbReference>
<dbReference type="InterPro" id="IPR014008">
    <property type="entry name" value="Cbl_synth_MTase_CbiT"/>
</dbReference>
<sequence length="406" mass="42864">MTPWLSVIGIGEDGLAGLSPAARALYDGAEIVVGGKRHLAMVPEDGRRRIPWPPQLLALVPEIEALRGRRVCVLASGDPMCFGVGVTLSRRIPIAEMVVMPTPSAFSLACARLGWPLVEARMVTLHGRPLELVVPHLQPGAKILVLSADRTTPARLADLLRRTGWGGSGFAVLERMGGEGERLTHATAAEWGDREVDDLNTIALDCVAGPETRVLPPVPGLPDDAFAHDGQLTKREVRAVTLAALAPSPGQVLWDVGAGCGSIAIEWMRSDPRCRAVAVERDDGRLALIAQNAAALGTPFLKVVRGDAPTALTDDLLRPDAVFIGGGITAGGLVEACWAALPPGGRLVANVVTAEGEVAVIGYQSRLGGTLSRIAVSRAEPVGGYQGWRPLMPVTQWTAAKPWRQA</sequence>
<dbReference type="CDD" id="cd11644">
    <property type="entry name" value="Precorrin-6Y-MT"/>
    <property type="match status" value="1"/>
</dbReference>
<proteinExistence type="predicted"/>
<evidence type="ECO:0000256" key="2">
    <source>
        <dbReference type="ARBA" id="ARBA00022573"/>
    </source>
</evidence>
<keyword evidence="5" id="KW-0949">S-adenosyl-L-methionine</keyword>
<protein>
    <submittedName>
        <fullName evidence="7">Precorrin-6Y C5,15-methyltransferase</fullName>
    </submittedName>
</protein>
<dbReference type="RefSeq" id="WP_034844880.1">
    <property type="nucleotide sequence ID" value="NZ_JANX01000428.1"/>
</dbReference>
<dbReference type="InterPro" id="IPR029063">
    <property type="entry name" value="SAM-dependent_MTases_sf"/>
</dbReference>
<dbReference type="NCBIfam" id="TIGR02467">
    <property type="entry name" value="CbiE"/>
    <property type="match status" value="1"/>
</dbReference>
<dbReference type="SUPFAM" id="SSF53335">
    <property type="entry name" value="S-adenosyl-L-methionine-dependent methyltransferases"/>
    <property type="match status" value="1"/>
</dbReference>
<dbReference type="Gene3D" id="3.40.1010.10">
    <property type="entry name" value="Cobalt-precorrin-4 Transmethylase, Domain 1"/>
    <property type="match status" value="1"/>
</dbReference>
<dbReference type="PANTHER" id="PTHR43182">
    <property type="entry name" value="COBALT-PRECORRIN-6B C(15)-METHYLTRANSFERASE (DECARBOXYLATING)"/>
    <property type="match status" value="1"/>
</dbReference>
<dbReference type="GO" id="GO:0008276">
    <property type="term" value="F:protein methyltransferase activity"/>
    <property type="evidence" value="ECO:0007669"/>
    <property type="project" value="InterPro"/>
</dbReference>
<gene>
    <name evidence="7" type="ORF">P409_24905</name>
</gene>
<dbReference type="EMBL" id="JANX01000428">
    <property type="protein sequence ID" value="KGM31831.1"/>
    <property type="molecule type" value="Genomic_DNA"/>
</dbReference>
<dbReference type="GO" id="GO:0032259">
    <property type="term" value="P:methylation"/>
    <property type="evidence" value="ECO:0007669"/>
    <property type="project" value="UniProtKB-KW"/>
</dbReference>